<name>A0AAW1IFL5_POPJA</name>
<proteinExistence type="predicted"/>
<dbReference type="InterPro" id="IPR058698">
    <property type="entry name" value="CUB_metazoa"/>
</dbReference>
<accession>A0AAW1IFL5</accession>
<comment type="caution">
    <text evidence="2">Lacks conserved residue(s) required for the propagation of feature annotation.</text>
</comment>
<dbReference type="PANTHER" id="PTHR33236">
    <property type="entry name" value="INTRAFLAGELLAR TRANSPORT PROTEIN 122 FAMILY PROTEIN-RELATED"/>
    <property type="match status" value="1"/>
</dbReference>
<evidence type="ECO:0000313" key="4">
    <source>
        <dbReference type="EMBL" id="KAK9688212.1"/>
    </source>
</evidence>
<dbReference type="Pfam" id="PF00431">
    <property type="entry name" value="CUB"/>
    <property type="match status" value="1"/>
</dbReference>
<comment type="caution">
    <text evidence="4">The sequence shown here is derived from an EMBL/GenBank/DDBJ whole genome shotgun (WGS) entry which is preliminary data.</text>
</comment>
<dbReference type="PANTHER" id="PTHR33236:SF4">
    <property type="entry name" value="CUB DOMAIN-CONTAINING PROTEIN"/>
    <property type="match status" value="1"/>
</dbReference>
<dbReference type="InterPro" id="IPR000859">
    <property type="entry name" value="CUB_dom"/>
</dbReference>
<dbReference type="Gene3D" id="2.60.120.290">
    <property type="entry name" value="Spermadhesin, CUB domain"/>
    <property type="match status" value="1"/>
</dbReference>
<feature type="domain" description="CUB" evidence="3">
    <location>
        <begin position="13"/>
        <end position="91"/>
    </location>
</feature>
<evidence type="ECO:0000313" key="5">
    <source>
        <dbReference type="Proteomes" id="UP001458880"/>
    </source>
</evidence>
<evidence type="ECO:0000256" key="2">
    <source>
        <dbReference type="PROSITE-ProRule" id="PRU00059"/>
    </source>
</evidence>
<organism evidence="4 5">
    <name type="scientific">Popillia japonica</name>
    <name type="common">Japanese beetle</name>
    <dbReference type="NCBI Taxonomy" id="7064"/>
    <lineage>
        <taxon>Eukaryota</taxon>
        <taxon>Metazoa</taxon>
        <taxon>Ecdysozoa</taxon>
        <taxon>Arthropoda</taxon>
        <taxon>Hexapoda</taxon>
        <taxon>Insecta</taxon>
        <taxon>Pterygota</taxon>
        <taxon>Neoptera</taxon>
        <taxon>Endopterygota</taxon>
        <taxon>Coleoptera</taxon>
        <taxon>Polyphaga</taxon>
        <taxon>Scarabaeiformia</taxon>
        <taxon>Scarabaeidae</taxon>
        <taxon>Rutelinae</taxon>
        <taxon>Popillia</taxon>
    </lineage>
</organism>
<dbReference type="PROSITE" id="PS01180">
    <property type="entry name" value="CUB"/>
    <property type="match status" value="1"/>
</dbReference>
<gene>
    <name evidence="4" type="ORF">QE152_g35716</name>
</gene>
<evidence type="ECO:0000256" key="1">
    <source>
        <dbReference type="ARBA" id="ARBA00023157"/>
    </source>
</evidence>
<reference evidence="4 5" key="1">
    <citation type="journal article" date="2024" name="BMC Genomics">
        <title>De novo assembly and annotation of Popillia japonica's genome with initial clues to its potential as an invasive pest.</title>
        <authorList>
            <person name="Cucini C."/>
            <person name="Boschi S."/>
            <person name="Funari R."/>
            <person name="Cardaioli E."/>
            <person name="Iannotti N."/>
            <person name="Marturano G."/>
            <person name="Paoli F."/>
            <person name="Bruttini M."/>
            <person name="Carapelli A."/>
            <person name="Frati F."/>
            <person name="Nardi F."/>
        </authorList>
    </citation>
    <scope>NUCLEOTIDE SEQUENCE [LARGE SCALE GENOMIC DNA]</scope>
    <source>
        <strain evidence="4">DMR45628</strain>
    </source>
</reference>
<keyword evidence="1" id="KW-1015">Disulfide bond</keyword>
<dbReference type="EMBL" id="JASPKY010000602">
    <property type="protein sequence ID" value="KAK9688212.1"/>
    <property type="molecule type" value="Genomic_DNA"/>
</dbReference>
<dbReference type="SUPFAM" id="SSF49854">
    <property type="entry name" value="Spermadhesin, CUB domain"/>
    <property type="match status" value="1"/>
</dbReference>
<protein>
    <submittedName>
        <fullName evidence="4">CUB domain</fullName>
    </submittedName>
</protein>
<keyword evidence="5" id="KW-1185">Reference proteome</keyword>
<dbReference type="InterPro" id="IPR035914">
    <property type="entry name" value="Sperma_CUB_dom_sf"/>
</dbReference>
<dbReference type="AlphaFoldDB" id="A0AAW1IFL5"/>
<dbReference type="Proteomes" id="UP001458880">
    <property type="component" value="Unassembled WGS sequence"/>
</dbReference>
<evidence type="ECO:0000259" key="3">
    <source>
        <dbReference type="PROSITE" id="PS01180"/>
    </source>
</evidence>
<sequence>MGFGVCCVFTATCDQDIYNNITYFVNPHFPDPDINMTECRLKLKKIDEEISQIRLDFIHFNLGQPNRLTGNCDDDVFTMTTGRSKDLVICGLNNGQHLYFDVDDVDESITLIVNLSKKITSRFWEVIVTQIPFSQRAPAGCLQYHTGKTGLIRTLNFAENGRHLANQDYNI</sequence>
<dbReference type="Pfam" id="PF26080">
    <property type="entry name" value="CUB_animal"/>
    <property type="match status" value="1"/>
</dbReference>